<dbReference type="InterPro" id="IPR046503">
    <property type="entry name" value="DUF6681"/>
</dbReference>
<dbReference type="EMBL" id="CP122959">
    <property type="protein sequence ID" value="WGI19272.1"/>
    <property type="molecule type" value="Genomic_DNA"/>
</dbReference>
<keyword evidence="1" id="KW-1133">Transmembrane helix</keyword>
<evidence type="ECO:0000313" key="3">
    <source>
        <dbReference type="EMBL" id="WGI19272.1"/>
    </source>
</evidence>
<evidence type="ECO:0000313" key="2">
    <source>
        <dbReference type="EMBL" id="SPE21459.1"/>
    </source>
</evidence>
<dbReference type="Proteomes" id="UP000239650">
    <property type="component" value="Unassembled WGS sequence"/>
</dbReference>
<proteinExistence type="predicted"/>
<sequence>MLSFLDIINHYFGYLNINNRVKNRIFSIICLIGDFYLLYKSIYYFRAQAIGRGVINLIVFLVLLYFAVMNLYFYYRGRNAVVDVSPYVEKALGGDPTAPHPLAGQTAKPKIISQVQPATGLFEEKDLLPAQLEVDSAHQQQLDQLVAQLIEAGYISLNYAGLADADIYEQAQHFQRPIYAIGERVALPFYELKQEDGQWVVYGGINAMAKAPLAVIKSVGLTPIQELTDRYQLAIAHTWITGGPHKMAGRSGVVEGSDPYQLMVQMAYQKRA</sequence>
<dbReference type="RefSeq" id="WP_035147527.1">
    <property type="nucleotide sequence ID" value="NZ_BJLN01000013.1"/>
</dbReference>
<gene>
    <name evidence="2" type="ORF">LAS9267_01341</name>
    <name evidence="3" type="ORF">QBD03_00570</name>
</gene>
<accession>A0A094XZX9</accession>
<feature type="transmembrane region" description="Helical" evidence="1">
    <location>
        <begin position="54"/>
        <end position="75"/>
    </location>
</feature>
<feature type="transmembrane region" description="Helical" evidence="1">
    <location>
        <begin position="25"/>
        <end position="42"/>
    </location>
</feature>
<reference evidence="3" key="2">
    <citation type="submission" date="2023-04" db="EMBL/GenBank/DDBJ databases">
        <title>Novel strain of Lactilactobacillus sakei and use thereof.</title>
        <authorList>
            <person name="Kim S.Y."/>
        </authorList>
    </citation>
    <scope>NUCLEOTIDE SEQUENCE</scope>
    <source>
        <strain evidence="3">HUP1</strain>
    </source>
</reference>
<dbReference type="EMBL" id="OKRC01000006">
    <property type="protein sequence ID" value="SPE21459.1"/>
    <property type="molecule type" value="Genomic_DNA"/>
</dbReference>
<organism evidence="2 4">
    <name type="scientific">Latilactobacillus sakei</name>
    <name type="common">Lactobacillus sakei</name>
    <dbReference type="NCBI Taxonomy" id="1599"/>
    <lineage>
        <taxon>Bacteria</taxon>
        <taxon>Bacillati</taxon>
        <taxon>Bacillota</taxon>
        <taxon>Bacilli</taxon>
        <taxon>Lactobacillales</taxon>
        <taxon>Lactobacillaceae</taxon>
        <taxon>Latilactobacillus</taxon>
    </lineage>
</organism>
<reference evidence="2 4" key="1">
    <citation type="submission" date="2018-02" db="EMBL/GenBank/DDBJ databases">
        <authorList>
            <person name="Rodrigo-Torres L."/>
            <person name="Arahal R. D."/>
            <person name="Lucena T."/>
        </authorList>
    </citation>
    <scope>NUCLEOTIDE SEQUENCE [LARGE SCALE GENOMIC DNA]</scope>
    <source>
        <strain evidence="2 4">CECT 9267</strain>
    </source>
</reference>
<keyword evidence="1" id="KW-0472">Membrane</keyword>
<keyword evidence="1" id="KW-0812">Transmembrane</keyword>
<evidence type="ECO:0000256" key="1">
    <source>
        <dbReference type="SAM" id="Phobius"/>
    </source>
</evidence>
<name>A0A094XZX9_LATSK</name>
<dbReference type="GeneID" id="57132921"/>
<dbReference type="AlphaFoldDB" id="A0A094XZX9"/>
<evidence type="ECO:0000313" key="4">
    <source>
        <dbReference type="Proteomes" id="UP000239650"/>
    </source>
</evidence>
<protein>
    <submittedName>
        <fullName evidence="2">Uncharacterized protein</fullName>
    </submittedName>
</protein>
<dbReference type="Proteomes" id="UP001179858">
    <property type="component" value="Chromosome"/>
</dbReference>
<dbReference type="Pfam" id="PF20386">
    <property type="entry name" value="DUF6681"/>
    <property type="match status" value="1"/>
</dbReference>